<feature type="compositionally biased region" description="Low complexity" evidence="1">
    <location>
        <begin position="1"/>
        <end position="20"/>
    </location>
</feature>
<sequence>MSTASTTVSVSHLLSSAPSSRPDHDDDHLNLRVSTKLRLCSEPTTVTSLEMISLISNIAALNQLRGRHVTGSDQSLVIAPQMTSPDSDSHHEELTTSGTSGTSQNVSQCHHSLTNTQANNLLGTHDLNTRLRVGNSLVNLYFRHEFKLNLLVIRHKFAVDSLIVRHEFTKTRLWLGMSLQKLSFY</sequence>
<evidence type="ECO:0000313" key="4">
    <source>
        <dbReference type="Proteomes" id="UP000266723"/>
    </source>
</evidence>
<gene>
    <name evidence="3" type="ORF">DY000_02040462</name>
    <name evidence="2" type="ORF">F2Q70_00036020</name>
</gene>
<reference evidence="3 4" key="3">
    <citation type="journal article" date="2020" name="BMC Genomics">
        <title>Intraspecific diversification of the crop wild relative Brassica cretica Lam. using demographic model selection.</title>
        <authorList>
            <person name="Kioukis A."/>
            <person name="Michalopoulou V.A."/>
            <person name="Briers L."/>
            <person name="Pirintsos S."/>
            <person name="Studholme D.J."/>
            <person name="Pavlidis P."/>
            <person name="Sarris P.F."/>
        </authorList>
    </citation>
    <scope>NUCLEOTIDE SEQUENCE [LARGE SCALE GENOMIC DNA]</scope>
    <source>
        <strain evidence="4">cv. PFS-1207/04</strain>
        <strain evidence="3">PFS-1207/04</strain>
    </source>
</reference>
<reference evidence="2" key="1">
    <citation type="submission" date="2019-12" db="EMBL/GenBank/DDBJ databases">
        <title>Genome sequencing and annotation of Brassica cretica.</title>
        <authorList>
            <person name="Studholme D.J."/>
            <person name="Sarris P.F."/>
        </authorList>
    </citation>
    <scope>NUCLEOTIDE SEQUENCE</scope>
    <source>
        <strain evidence="2">PFS-102/07</strain>
        <tissue evidence="2">Leaf</tissue>
    </source>
</reference>
<feature type="region of interest" description="Disordered" evidence="1">
    <location>
        <begin position="80"/>
        <end position="108"/>
    </location>
</feature>
<evidence type="ECO:0000313" key="2">
    <source>
        <dbReference type="EMBL" id="KAF2584872.1"/>
    </source>
</evidence>
<organism evidence="2">
    <name type="scientific">Brassica cretica</name>
    <name type="common">Mustard</name>
    <dbReference type="NCBI Taxonomy" id="69181"/>
    <lineage>
        <taxon>Eukaryota</taxon>
        <taxon>Viridiplantae</taxon>
        <taxon>Streptophyta</taxon>
        <taxon>Embryophyta</taxon>
        <taxon>Tracheophyta</taxon>
        <taxon>Spermatophyta</taxon>
        <taxon>Magnoliopsida</taxon>
        <taxon>eudicotyledons</taxon>
        <taxon>Gunneridae</taxon>
        <taxon>Pentapetalae</taxon>
        <taxon>rosids</taxon>
        <taxon>malvids</taxon>
        <taxon>Brassicales</taxon>
        <taxon>Brassicaceae</taxon>
        <taxon>Brassiceae</taxon>
        <taxon>Brassica</taxon>
    </lineage>
</organism>
<evidence type="ECO:0000256" key="1">
    <source>
        <dbReference type="SAM" id="MobiDB-lite"/>
    </source>
</evidence>
<feature type="region of interest" description="Disordered" evidence="1">
    <location>
        <begin position="1"/>
        <end position="28"/>
    </location>
</feature>
<name>A0A3N6R2B7_BRACR</name>
<dbReference type="AlphaFoldDB" id="A0A3N6R2B7"/>
<protein>
    <submittedName>
        <fullName evidence="2">Uncharacterized protein</fullName>
    </submittedName>
</protein>
<reference evidence="3" key="2">
    <citation type="submission" date="2019-12" db="EMBL/GenBank/DDBJ databases">
        <authorList>
            <person name="Studholme D.J."/>
            <person name="Sarris P."/>
        </authorList>
    </citation>
    <scope>NUCLEOTIDE SEQUENCE</scope>
    <source>
        <strain evidence="3">PFS-1207/04</strain>
        <tissue evidence="3">Leaf</tissue>
    </source>
</reference>
<evidence type="ECO:0000313" key="3">
    <source>
        <dbReference type="EMBL" id="KAF3531285.1"/>
    </source>
</evidence>
<accession>A0A3N6R2B7</accession>
<keyword evidence="4" id="KW-1185">Reference proteome</keyword>
<comment type="caution">
    <text evidence="2">The sequence shown here is derived from an EMBL/GenBank/DDBJ whole genome shotgun (WGS) entry which is preliminary data.</text>
</comment>
<dbReference type="EMBL" id="QGKV02001507">
    <property type="protein sequence ID" value="KAF3531285.1"/>
    <property type="molecule type" value="Genomic_DNA"/>
</dbReference>
<proteinExistence type="predicted"/>
<dbReference type="Proteomes" id="UP000266723">
    <property type="component" value="Unassembled WGS sequence"/>
</dbReference>
<dbReference type="EMBL" id="QGKY02000246">
    <property type="protein sequence ID" value="KAF2584872.1"/>
    <property type="molecule type" value="Genomic_DNA"/>
</dbReference>